<dbReference type="Gene3D" id="3.30.70.270">
    <property type="match status" value="1"/>
</dbReference>
<evidence type="ECO:0000313" key="3">
    <source>
        <dbReference type="Proteomes" id="UP000075243"/>
    </source>
</evidence>
<dbReference type="Proteomes" id="UP000075243">
    <property type="component" value="Chromosome 6"/>
</dbReference>
<dbReference type="Pfam" id="PF00078">
    <property type="entry name" value="RVT_1"/>
    <property type="match status" value="1"/>
</dbReference>
<evidence type="ECO:0000259" key="1">
    <source>
        <dbReference type="PROSITE" id="PS50878"/>
    </source>
</evidence>
<dbReference type="InterPro" id="IPR043128">
    <property type="entry name" value="Rev_trsase/Diguanyl_cyclase"/>
</dbReference>
<dbReference type="InterPro" id="IPR053134">
    <property type="entry name" value="RNA-dir_DNA_polymerase"/>
</dbReference>
<dbReference type="STRING" id="3821.A0A151TDQ4"/>
<accession>A0A151TDQ4</accession>
<evidence type="ECO:0000313" key="2">
    <source>
        <dbReference type="EMBL" id="KYP65168.1"/>
    </source>
</evidence>
<protein>
    <submittedName>
        <fullName evidence="2">Transposon Ty3-I Gag-Pol polyprotein</fullName>
    </submittedName>
</protein>
<dbReference type="CDD" id="cd01647">
    <property type="entry name" value="RT_LTR"/>
    <property type="match status" value="1"/>
</dbReference>
<reference evidence="2 3" key="1">
    <citation type="journal article" date="2012" name="Nat. Biotechnol.">
        <title>Draft genome sequence of pigeonpea (Cajanus cajan), an orphan legume crop of resource-poor farmers.</title>
        <authorList>
            <person name="Varshney R.K."/>
            <person name="Chen W."/>
            <person name="Li Y."/>
            <person name="Bharti A.K."/>
            <person name="Saxena R.K."/>
            <person name="Schlueter J.A."/>
            <person name="Donoghue M.T."/>
            <person name="Azam S."/>
            <person name="Fan G."/>
            <person name="Whaley A.M."/>
            <person name="Farmer A.D."/>
            <person name="Sheridan J."/>
            <person name="Iwata A."/>
            <person name="Tuteja R."/>
            <person name="Penmetsa R.V."/>
            <person name="Wu W."/>
            <person name="Upadhyaya H.D."/>
            <person name="Yang S.P."/>
            <person name="Shah T."/>
            <person name="Saxena K.B."/>
            <person name="Michael T."/>
            <person name="McCombie W.R."/>
            <person name="Yang B."/>
            <person name="Zhang G."/>
            <person name="Yang H."/>
            <person name="Wang J."/>
            <person name="Spillane C."/>
            <person name="Cook D.R."/>
            <person name="May G.D."/>
            <person name="Xu X."/>
            <person name="Jackson S.A."/>
        </authorList>
    </citation>
    <scope>NUCLEOTIDE SEQUENCE [LARGE SCALE GENOMIC DNA]</scope>
    <source>
        <strain evidence="3">cv. Asha</strain>
    </source>
</reference>
<keyword evidence="3" id="KW-1185">Reference proteome</keyword>
<dbReference type="InterPro" id="IPR000477">
    <property type="entry name" value="RT_dom"/>
</dbReference>
<sequence>MVRPNVSLWGAHVLLVKKKDGGNRLCIDYIQLNKLTIKNKYLFPRIDDLMDQLKGTSVFSKINLRSSYYQIRVNESLYYEYVVMPFGVTNAATVFMDYMNKIFQPFLDKSVVVFFDDILIYS</sequence>
<dbReference type="EMBL" id="CM003608">
    <property type="protein sequence ID" value="KYP65168.1"/>
    <property type="molecule type" value="Genomic_DNA"/>
</dbReference>
<dbReference type="Gramene" id="C.cajan_11073.t">
    <property type="protein sequence ID" value="C.cajan_11073.t"/>
    <property type="gene ID" value="C.cajan_11073"/>
</dbReference>
<dbReference type="InterPro" id="IPR043502">
    <property type="entry name" value="DNA/RNA_pol_sf"/>
</dbReference>
<name>A0A151TDQ4_CAJCA</name>
<organism evidence="2 3">
    <name type="scientific">Cajanus cajan</name>
    <name type="common">Pigeon pea</name>
    <name type="synonym">Cajanus indicus</name>
    <dbReference type="NCBI Taxonomy" id="3821"/>
    <lineage>
        <taxon>Eukaryota</taxon>
        <taxon>Viridiplantae</taxon>
        <taxon>Streptophyta</taxon>
        <taxon>Embryophyta</taxon>
        <taxon>Tracheophyta</taxon>
        <taxon>Spermatophyta</taxon>
        <taxon>Magnoliopsida</taxon>
        <taxon>eudicotyledons</taxon>
        <taxon>Gunneridae</taxon>
        <taxon>Pentapetalae</taxon>
        <taxon>rosids</taxon>
        <taxon>fabids</taxon>
        <taxon>Fabales</taxon>
        <taxon>Fabaceae</taxon>
        <taxon>Papilionoideae</taxon>
        <taxon>50 kb inversion clade</taxon>
        <taxon>NPAAA clade</taxon>
        <taxon>indigoferoid/millettioid clade</taxon>
        <taxon>Phaseoleae</taxon>
        <taxon>Cajanus</taxon>
    </lineage>
</organism>
<dbReference type="AlphaFoldDB" id="A0A151TDQ4"/>
<proteinExistence type="predicted"/>
<dbReference type="SUPFAM" id="SSF56672">
    <property type="entry name" value="DNA/RNA polymerases"/>
    <property type="match status" value="1"/>
</dbReference>
<dbReference type="PROSITE" id="PS50878">
    <property type="entry name" value="RT_POL"/>
    <property type="match status" value="1"/>
</dbReference>
<feature type="domain" description="Reverse transcriptase" evidence="1">
    <location>
        <begin position="1"/>
        <end position="122"/>
    </location>
</feature>
<dbReference type="PANTHER" id="PTHR24559">
    <property type="entry name" value="TRANSPOSON TY3-I GAG-POL POLYPROTEIN"/>
    <property type="match status" value="1"/>
</dbReference>
<gene>
    <name evidence="2" type="ORF">KK1_011397</name>
</gene>
<dbReference type="PANTHER" id="PTHR24559:SF444">
    <property type="entry name" value="REVERSE TRANSCRIPTASE DOMAIN-CONTAINING PROTEIN"/>
    <property type="match status" value="1"/>
</dbReference>
<dbReference type="Gene3D" id="3.10.10.10">
    <property type="entry name" value="HIV Type 1 Reverse Transcriptase, subunit A, domain 1"/>
    <property type="match status" value="1"/>
</dbReference>